<dbReference type="RefSeq" id="WP_116848653.1">
    <property type="nucleotide sequence ID" value="NZ_QTJU01000007.1"/>
</dbReference>
<protein>
    <submittedName>
        <fullName evidence="1">Uncharacterized protein</fullName>
    </submittedName>
</protein>
<evidence type="ECO:0000313" key="2">
    <source>
        <dbReference type="Proteomes" id="UP000261284"/>
    </source>
</evidence>
<dbReference type="AlphaFoldDB" id="A0A3E1NFX5"/>
<comment type="caution">
    <text evidence="1">The sequence shown here is derived from an EMBL/GenBank/DDBJ whole genome shotgun (WGS) entry which is preliminary data.</text>
</comment>
<dbReference type="EMBL" id="QTJU01000007">
    <property type="protein sequence ID" value="RFM26869.1"/>
    <property type="molecule type" value="Genomic_DNA"/>
</dbReference>
<keyword evidence="2" id="KW-1185">Reference proteome</keyword>
<gene>
    <name evidence="1" type="ORF">DXN05_17940</name>
</gene>
<accession>A0A3E1NFX5</accession>
<evidence type="ECO:0000313" key="1">
    <source>
        <dbReference type="EMBL" id="RFM26869.1"/>
    </source>
</evidence>
<dbReference type="Proteomes" id="UP000261284">
    <property type="component" value="Unassembled WGS sequence"/>
</dbReference>
<reference evidence="1 2" key="1">
    <citation type="submission" date="2018-08" db="EMBL/GenBank/DDBJ databases">
        <title>Chitinophagaceae sp. K23C18032701, a novel bacterium isolated from forest soil.</title>
        <authorList>
            <person name="Wang C."/>
        </authorList>
    </citation>
    <scope>NUCLEOTIDE SEQUENCE [LARGE SCALE GENOMIC DNA]</scope>
    <source>
        <strain evidence="1 2">K23C18032701</strain>
    </source>
</reference>
<dbReference type="OrthoDB" id="673636at2"/>
<organism evidence="1 2">
    <name type="scientific">Deminuibacter soli</name>
    <dbReference type="NCBI Taxonomy" id="2291815"/>
    <lineage>
        <taxon>Bacteria</taxon>
        <taxon>Pseudomonadati</taxon>
        <taxon>Bacteroidota</taxon>
        <taxon>Chitinophagia</taxon>
        <taxon>Chitinophagales</taxon>
        <taxon>Chitinophagaceae</taxon>
        <taxon>Deminuibacter</taxon>
    </lineage>
</organism>
<name>A0A3E1NFX5_9BACT</name>
<sequence length="86" mass="9991">MQGVDYDWDVPVSDFYLKDFIPTRKQFNRYNGNQTIAILNHFSALYGPVTFDQAHELEDLILNHLPLGTMSEQSAFNWLVNKKGKK</sequence>
<proteinExistence type="predicted"/>